<feature type="transmembrane region" description="Helical" evidence="2">
    <location>
        <begin position="103"/>
        <end position="125"/>
    </location>
</feature>
<dbReference type="CDD" id="cd00093">
    <property type="entry name" value="HTH_XRE"/>
    <property type="match status" value="1"/>
</dbReference>
<dbReference type="PANTHER" id="PTHR46558:SF13">
    <property type="entry name" value="HTH-TYPE TRANSCRIPTIONAL REGULATOR IMMR"/>
    <property type="match status" value="1"/>
</dbReference>
<evidence type="ECO:0000256" key="1">
    <source>
        <dbReference type="ARBA" id="ARBA00023125"/>
    </source>
</evidence>
<evidence type="ECO:0000313" key="4">
    <source>
        <dbReference type="EMBL" id="ACA43338.1"/>
    </source>
</evidence>
<evidence type="ECO:0000256" key="2">
    <source>
        <dbReference type="SAM" id="Phobius"/>
    </source>
</evidence>
<evidence type="ECO:0000259" key="3">
    <source>
        <dbReference type="PROSITE" id="PS50943"/>
    </source>
</evidence>
<keyword evidence="1 4" id="KW-0238">DNA-binding</keyword>
<dbReference type="AlphaFoldDB" id="B1IDM0"/>
<dbReference type="HOGENOM" id="CLU_066192_2_6_9"/>
<sequence>MAFSNKLYSLRKQKGLSQDELGSKLNVSRQTISKWELGETTPELEKLIALGDFFEISLDELVMDVKAKESVKTEPLVMNRLETIIDSIDGENVKMYTKKISKIVLIIMVIILAIDLISMIVYFILSVFRYKHLYSR</sequence>
<name>B1IDM0_CLOBK</name>
<dbReference type="InterPro" id="IPR010982">
    <property type="entry name" value="Lambda_DNA-bd_dom_sf"/>
</dbReference>
<dbReference type="RefSeq" id="WP_003400480.1">
    <property type="nucleotide sequence ID" value="NC_010516.1"/>
</dbReference>
<dbReference type="EMBL" id="CP000939">
    <property type="protein sequence ID" value="ACA43338.1"/>
    <property type="molecule type" value="Genomic_DNA"/>
</dbReference>
<dbReference type="Pfam" id="PF01381">
    <property type="entry name" value="HTH_3"/>
    <property type="match status" value="1"/>
</dbReference>
<dbReference type="GO" id="GO:0003677">
    <property type="term" value="F:DNA binding"/>
    <property type="evidence" value="ECO:0007669"/>
    <property type="project" value="UniProtKB-KW"/>
</dbReference>
<dbReference type="SMART" id="SM00530">
    <property type="entry name" value="HTH_XRE"/>
    <property type="match status" value="1"/>
</dbReference>
<gene>
    <name evidence="4" type="ordered locus">CLD_0152</name>
</gene>
<reference evidence="4 5" key="1">
    <citation type="journal article" date="2007" name="PLoS ONE">
        <title>Analysis of the neurotoxin complex genes in Clostridium botulinum A1-A4 and B1 strains: BoNT/A3, /Ba4 and /B1 clusters are located within plasmids.</title>
        <authorList>
            <person name="Smith T.J."/>
            <person name="Hill K.K."/>
            <person name="Foley B.T."/>
            <person name="Detter J.C."/>
            <person name="Munk A.C."/>
            <person name="Bruce D.C."/>
            <person name="Doggett N.A."/>
            <person name="Smith L.A."/>
            <person name="Marks J.D."/>
            <person name="Xie G."/>
            <person name="Brettin T.S."/>
        </authorList>
    </citation>
    <scope>NUCLEOTIDE SEQUENCE [LARGE SCALE GENOMIC DNA]</scope>
    <source>
        <strain evidence="5">Okra / Type B1</strain>
    </source>
</reference>
<dbReference type="PANTHER" id="PTHR46558">
    <property type="entry name" value="TRACRIPTIONAL REGULATORY PROTEIN-RELATED-RELATED"/>
    <property type="match status" value="1"/>
</dbReference>
<dbReference type="Proteomes" id="UP000008541">
    <property type="component" value="Chromosome"/>
</dbReference>
<protein>
    <submittedName>
        <fullName evidence="4">DNA-binding protein</fullName>
    </submittedName>
</protein>
<dbReference type="SUPFAM" id="SSF47413">
    <property type="entry name" value="lambda repressor-like DNA-binding domains"/>
    <property type="match status" value="1"/>
</dbReference>
<dbReference type="Gene3D" id="1.10.260.40">
    <property type="entry name" value="lambda repressor-like DNA-binding domains"/>
    <property type="match status" value="1"/>
</dbReference>
<evidence type="ECO:0000313" key="5">
    <source>
        <dbReference type="Proteomes" id="UP000008541"/>
    </source>
</evidence>
<organism evidence="4 5">
    <name type="scientific">Clostridium botulinum (strain Okra / Type B1)</name>
    <dbReference type="NCBI Taxonomy" id="498213"/>
    <lineage>
        <taxon>Bacteria</taxon>
        <taxon>Bacillati</taxon>
        <taxon>Bacillota</taxon>
        <taxon>Clostridia</taxon>
        <taxon>Eubacteriales</taxon>
        <taxon>Clostridiaceae</taxon>
        <taxon>Clostridium</taxon>
    </lineage>
</organism>
<keyword evidence="2" id="KW-0472">Membrane</keyword>
<feature type="domain" description="HTH cro/C1-type" evidence="3">
    <location>
        <begin position="7"/>
        <end position="61"/>
    </location>
</feature>
<keyword evidence="2" id="KW-0812">Transmembrane</keyword>
<accession>B1IDM0</accession>
<proteinExistence type="predicted"/>
<keyword evidence="2" id="KW-1133">Transmembrane helix</keyword>
<dbReference type="KEGG" id="cbb:CLD_0152"/>
<dbReference type="PROSITE" id="PS50943">
    <property type="entry name" value="HTH_CROC1"/>
    <property type="match status" value="1"/>
</dbReference>
<dbReference type="InterPro" id="IPR001387">
    <property type="entry name" value="Cro/C1-type_HTH"/>
</dbReference>